<feature type="region of interest" description="Disordered" evidence="1">
    <location>
        <begin position="1"/>
        <end position="68"/>
    </location>
</feature>
<evidence type="ECO:0000313" key="3">
    <source>
        <dbReference type="Proteomes" id="UP000623795"/>
    </source>
</evidence>
<keyword evidence="3" id="KW-1185">Reference proteome</keyword>
<dbReference type="Proteomes" id="UP000623795">
    <property type="component" value="Unassembled WGS sequence"/>
</dbReference>
<accession>A0ABX1Q2V3</accession>
<reference evidence="2 3" key="1">
    <citation type="submission" date="2019-12" db="EMBL/GenBank/DDBJ databases">
        <title>Comparative genomics gives insights into the taxonomy of the Azoarcus-Aromatoleum group and reveals separate origins of nif in the plant-associated Azoarcus and non-plant-associated Aromatoleum sub-groups.</title>
        <authorList>
            <person name="Lafos M."/>
            <person name="Maluk M."/>
            <person name="Batista M."/>
            <person name="Junghare M."/>
            <person name="Carmona M."/>
            <person name="Faoro H."/>
            <person name="Cruz L.M."/>
            <person name="Battistoni F."/>
            <person name="De Souza E."/>
            <person name="Pedrosa F."/>
            <person name="Chen W.-M."/>
            <person name="Poole P.S."/>
            <person name="Dixon R.A."/>
            <person name="James E.K."/>
        </authorList>
    </citation>
    <scope>NUCLEOTIDE SEQUENCE [LARGE SCALE GENOMIC DNA]</scope>
    <source>
        <strain evidence="2 3">Td21</strain>
    </source>
</reference>
<proteinExistence type="predicted"/>
<evidence type="ECO:0000313" key="2">
    <source>
        <dbReference type="EMBL" id="NMG45132.1"/>
    </source>
</evidence>
<evidence type="ECO:0000256" key="1">
    <source>
        <dbReference type="SAM" id="MobiDB-lite"/>
    </source>
</evidence>
<comment type="caution">
    <text evidence="2">The sequence shown here is derived from an EMBL/GenBank/DDBJ whole genome shotgun (WGS) entry which is preliminary data.</text>
</comment>
<dbReference type="RefSeq" id="WP_169256977.1">
    <property type="nucleotide sequence ID" value="NZ_WTVN01000025.1"/>
</dbReference>
<dbReference type="EMBL" id="WTVN01000025">
    <property type="protein sequence ID" value="NMG45132.1"/>
    <property type="molecule type" value="Genomic_DNA"/>
</dbReference>
<gene>
    <name evidence="2" type="ORF">GPA22_15525</name>
</gene>
<organism evidence="2 3">
    <name type="scientific">Aromatoleum toluvorans</name>
    <dbReference type="NCBI Taxonomy" id="92002"/>
    <lineage>
        <taxon>Bacteria</taxon>
        <taxon>Pseudomonadati</taxon>
        <taxon>Pseudomonadota</taxon>
        <taxon>Betaproteobacteria</taxon>
        <taxon>Rhodocyclales</taxon>
        <taxon>Rhodocyclaceae</taxon>
        <taxon>Aromatoleum</taxon>
    </lineage>
</organism>
<protein>
    <submittedName>
        <fullName evidence="2">Uncharacterized protein</fullName>
    </submittedName>
</protein>
<feature type="compositionally biased region" description="Basic and acidic residues" evidence="1">
    <location>
        <begin position="32"/>
        <end position="43"/>
    </location>
</feature>
<name>A0ABX1Q2V3_9RHOO</name>
<sequence length="82" mass="9349">MNLREDQQLLGRHQPSFRLPWLLRPASAPATPRREKADFEHQPPRRSRNAKTNPSPRLPAPTHEFSDSLAGILAVTRKDFGL</sequence>